<dbReference type="Proteomes" id="UP001225316">
    <property type="component" value="Unassembled WGS sequence"/>
</dbReference>
<reference evidence="1 2" key="1">
    <citation type="submission" date="2023-04" db="EMBL/GenBank/DDBJ databases">
        <title>A novel bacteria isolated from coastal sediment.</title>
        <authorList>
            <person name="Liu X.-J."/>
            <person name="Du Z.-J."/>
        </authorList>
    </citation>
    <scope>NUCLEOTIDE SEQUENCE [LARGE SCALE GENOMIC DNA]</scope>
    <source>
        <strain evidence="1 2">SDUM461003</strain>
    </source>
</reference>
<evidence type="ECO:0000313" key="2">
    <source>
        <dbReference type="Proteomes" id="UP001225316"/>
    </source>
</evidence>
<comment type="caution">
    <text evidence="1">The sequence shown here is derived from an EMBL/GenBank/DDBJ whole genome shotgun (WGS) entry which is preliminary data.</text>
</comment>
<protein>
    <submittedName>
        <fullName evidence="1">Uncharacterized protein</fullName>
    </submittedName>
</protein>
<dbReference type="EMBL" id="JARXHW010000047">
    <property type="protein sequence ID" value="MDQ8208993.1"/>
    <property type="molecule type" value="Genomic_DNA"/>
</dbReference>
<name>A0ABU1AXV6_9BACT</name>
<gene>
    <name evidence="1" type="ORF">QEH52_15815</name>
</gene>
<evidence type="ECO:0000313" key="1">
    <source>
        <dbReference type="EMBL" id="MDQ8208993.1"/>
    </source>
</evidence>
<proteinExistence type="predicted"/>
<keyword evidence="2" id="KW-1185">Reference proteome</keyword>
<accession>A0ABU1AXV6</accession>
<organism evidence="1 2">
    <name type="scientific">Thalassobacterium maritimum</name>
    <dbReference type="NCBI Taxonomy" id="3041265"/>
    <lineage>
        <taxon>Bacteria</taxon>
        <taxon>Pseudomonadati</taxon>
        <taxon>Verrucomicrobiota</taxon>
        <taxon>Opitutia</taxon>
        <taxon>Puniceicoccales</taxon>
        <taxon>Coraliomargaritaceae</taxon>
        <taxon>Thalassobacterium</taxon>
    </lineage>
</organism>
<sequence length="40" mass="4377">MDFAKVIQEVTSQLDAKGIRYALISGFAIALRGVQRSPLI</sequence>